<proteinExistence type="predicted"/>
<gene>
    <name evidence="2" type="ORF">FS320_38420</name>
</gene>
<sequence length="68" mass="7135">MKLAPNWIGLLAIAMAMHGYHKGFAPVYPGDPIALAVVGLLLAYCVRGQQQFPGQQSTGAAVPCEPKA</sequence>
<comment type="caution">
    <text evidence="2">The sequence shown here is derived from an EMBL/GenBank/DDBJ whole genome shotgun (WGS) entry which is preliminary data.</text>
</comment>
<dbReference type="EMBL" id="VOSK01000425">
    <property type="protein sequence ID" value="MPR30695.1"/>
    <property type="molecule type" value="Genomic_DNA"/>
</dbReference>
<keyword evidence="1" id="KW-0472">Membrane</keyword>
<reference evidence="2 3" key="1">
    <citation type="journal article" date="2019" name="Syst. Appl. Microbiol.">
        <title>Microvirga tunisiensis sp. nov., a root nodule symbiotic bacterium isolated from Lupinus micranthus and L. luteus grown in Northern Tunisia.</title>
        <authorList>
            <person name="Msaddak A."/>
            <person name="Rejili M."/>
            <person name="Duran D."/>
            <person name="Mars M."/>
            <person name="Palacios J.M."/>
            <person name="Ruiz-Argueso T."/>
            <person name="Rey L."/>
            <person name="Imperial J."/>
        </authorList>
    </citation>
    <scope>NUCLEOTIDE SEQUENCE [LARGE SCALE GENOMIC DNA]</scope>
    <source>
        <strain evidence="2 3">Lmie10</strain>
    </source>
</reference>
<organism evidence="2 3">
    <name type="scientific">Microvirga tunisiensis</name>
    <dbReference type="NCBI Taxonomy" id="2108360"/>
    <lineage>
        <taxon>Bacteria</taxon>
        <taxon>Pseudomonadati</taxon>
        <taxon>Pseudomonadota</taxon>
        <taxon>Alphaproteobacteria</taxon>
        <taxon>Hyphomicrobiales</taxon>
        <taxon>Methylobacteriaceae</taxon>
        <taxon>Microvirga</taxon>
    </lineage>
</organism>
<dbReference type="AlphaFoldDB" id="A0A5N7MUM9"/>
<name>A0A5N7MUM9_9HYPH</name>
<keyword evidence="1" id="KW-0812">Transmembrane</keyword>
<protein>
    <submittedName>
        <fullName evidence="2">Uncharacterized protein</fullName>
    </submittedName>
</protein>
<keyword evidence="1" id="KW-1133">Transmembrane helix</keyword>
<evidence type="ECO:0000313" key="2">
    <source>
        <dbReference type="EMBL" id="MPR30695.1"/>
    </source>
</evidence>
<accession>A0A5N7MUM9</accession>
<feature type="transmembrane region" description="Helical" evidence="1">
    <location>
        <begin position="26"/>
        <end position="46"/>
    </location>
</feature>
<evidence type="ECO:0000313" key="3">
    <source>
        <dbReference type="Proteomes" id="UP000403266"/>
    </source>
</evidence>
<dbReference type="Proteomes" id="UP000403266">
    <property type="component" value="Unassembled WGS sequence"/>
</dbReference>
<keyword evidence="3" id="KW-1185">Reference proteome</keyword>
<evidence type="ECO:0000256" key="1">
    <source>
        <dbReference type="SAM" id="Phobius"/>
    </source>
</evidence>
<dbReference type="RefSeq" id="WP_152717555.1">
    <property type="nucleotide sequence ID" value="NZ_VOSJ01000458.1"/>
</dbReference>